<dbReference type="PANTHER" id="PTHR47548">
    <property type="entry name" value="BNAA06G32370D PROTEIN"/>
    <property type="match status" value="1"/>
</dbReference>
<evidence type="ECO:0000313" key="3">
    <source>
        <dbReference type="Proteomes" id="UP000247498"/>
    </source>
</evidence>
<dbReference type="Proteomes" id="UP000247498">
    <property type="component" value="Unassembled WGS sequence"/>
</dbReference>
<feature type="compositionally biased region" description="Gly residues" evidence="1">
    <location>
        <begin position="226"/>
        <end position="239"/>
    </location>
</feature>
<dbReference type="STRING" id="307507.A0A2V0NQP3"/>
<proteinExistence type="predicted"/>
<protein>
    <recommendedName>
        <fullName evidence="4">RNA methyltransferase</fullName>
    </recommendedName>
</protein>
<dbReference type="InterPro" id="IPR029063">
    <property type="entry name" value="SAM-dependent_MTases_sf"/>
</dbReference>
<keyword evidence="3" id="KW-1185">Reference proteome</keyword>
<evidence type="ECO:0008006" key="4">
    <source>
        <dbReference type="Google" id="ProtNLM"/>
    </source>
</evidence>
<evidence type="ECO:0000313" key="2">
    <source>
        <dbReference type="EMBL" id="GBF89966.1"/>
    </source>
</evidence>
<dbReference type="SUPFAM" id="SSF53335">
    <property type="entry name" value="S-adenosyl-L-methionine-dependent methyltransferases"/>
    <property type="match status" value="1"/>
</dbReference>
<feature type="compositionally biased region" description="Low complexity" evidence="1">
    <location>
        <begin position="266"/>
        <end position="277"/>
    </location>
</feature>
<sequence length="290" mass="27046">MQPVLAWNAAGPDHPAATARAAFAAHPRVTARGCGGSGSGSGGDGSSSRASSSGSGGGGGAKGWAAVVEVAPSMTGRGVRPRLGSAASADFGGGAAAVGPAGFVQANFGAMQRALAAIAAALPDRGARVAELYAGAGAIGLALAAAGRAASVRCVEINPGCREPFEAARAALPEDVAARVSLVIASAGDDPAAWLEGADTVIVDPPRKGLDPASFQELLKPLPAGSGSGSGGSSGGGGRRSIAVGATNGAASVGGSGSTGAGSGKGSSSSSTTAADGSGEGCGGAPDQGL</sequence>
<dbReference type="InterPro" id="IPR053304">
    <property type="entry name" value="RNA_M5U_MTase"/>
</dbReference>
<feature type="region of interest" description="Disordered" evidence="1">
    <location>
        <begin position="33"/>
        <end position="60"/>
    </location>
</feature>
<dbReference type="PANTHER" id="PTHR47548:SF1">
    <property type="entry name" value="S-ADENOSYL-L-METHIONINE-DEPENDENT METHYLTRANSFERASES SUPERFAMILY PROTEIN"/>
    <property type="match status" value="1"/>
</dbReference>
<feature type="compositionally biased region" description="Gly residues" evidence="1">
    <location>
        <begin position="252"/>
        <end position="265"/>
    </location>
</feature>
<comment type="caution">
    <text evidence="2">The sequence shown here is derived from an EMBL/GenBank/DDBJ whole genome shotgun (WGS) entry which is preliminary data.</text>
</comment>
<dbReference type="Gene3D" id="2.40.50.1070">
    <property type="match status" value="1"/>
</dbReference>
<feature type="compositionally biased region" description="Gly residues" evidence="1">
    <location>
        <begin position="278"/>
        <end position="290"/>
    </location>
</feature>
<feature type="region of interest" description="Disordered" evidence="1">
    <location>
        <begin position="219"/>
        <end position="290"/>
    </location>
</feature>
<dbReference type="EMBL" id="BDRX01000013">
    <property type="protein sequence ID" value="GBF89966.1"/>
    <property type="molecule type" value="Genomic_DNA"/>
</dbReference>
<dbReference type="AlphaFoldDB" id="A0A2V0NQP3"/>
<feature type="compositionally biased region" description="Gly residues" evidence="1">
    <location>
        <begin position="33"/>
        <end position="45"/>
    </location>
</feature>
<reference evidence="2 3" key="1">
    <citation type="journal article" date="2018" name="Sci. Rep.">
        <title>Raphidocelis subcapitata (=Pseudokirchneriella subcapitata) provides an insight into genome evolution and environmental adaptations in the Sphaeropleales.</title>
        <authorList>
            <person name="Suzuki S."/>
            <person name="Yamaguchi H."/>
            <person name="Nakajima N."/>
            <person name="Kawachi M."/>
        </authorList>
    </citation>
    <scope>NUCLEOTIDE SEQUENCE [LARGE SCALE GENOMIC DNA]</scope>
    <source>
        <strain evidence="2 3">NIES-35</strain>
    </source>
</reference>
<dbReference type="Gene3D" id="3.40.50.150">
    <property type="entry name" value="Vaccinia Virus protein VP39"/>
    <property type="match status" value="1"/>
</dbReference>
<accession>A0A2V0NQP3</accession>
<evidence type="ECO:0000256" key="1">
    <source>
        <dbReference type="SAM" id="MobiDB-lite"/>
    </source>
</evidence>
<name>A0A2V0NQP3_9CHLO</name>
<dbReference type="InParanoid" id="A0A2V0NQP3"/>
<dbReference type="OrthoDB" id="10250660at2759"/>
<gene>
    <name evidence="2" type="ORF">Rsub_02671</name>
</gene>
<organism evidence="2 3">
    <name type="scientific">Raphidocelis subcapitata</name>
    <dbReference type="NCBI Taxonomy" id="307507"/>
    <lineage>
        <taxon>Eukaryota</taxon>
        <taxon>Viridiplantae</taxon>
        <taxon>Chlorophyta</taxon>
        <taxon>core chlorophytes</taxon>
        <taxon>Chlorophyceae</taxon>
        <taxon>CS clade</taxon>
        <taxon>Sphaeropleales</taxon>
        <taxon>Selenastraceae</taxon>
        <taxon>Raphidocelis</taxon>
    </lineage>
</organism>